<accession>A0A820K1Z8</accession>
<evidence type="ECO:0000313" key="3">
    <source>
        <dbReference type="Proteomes" id="UP000663866"/>
    </source>
</evidence>
<comment type="caution">
    <text evidence="1">The sequence shown here is derived from an EMBL/GenBank/DDBJ whole genome shotgun (WGS) entry which is preliminary data.</text>
</comment>
<protein>
    <submittedName>
        <fullName evidence="1">Uncharacterized protein</fullName>
    </submittedName>
</protein>
<evidence type="ECO:0000313" key="1">
    <source>
        <dbReference type="EMBL" id="CAF4333259.1"/>
    </source>
</evidence>
<dbReference type="Proteomes" id="UP000681720">
    <property type="component" value="Unassembled WGS sequence"/>
</dbReference>
<dbReference type="EMBL" id="CAJOBJ010277372">
    <property type="protein sequence ID" value="CAF5139489.1"/>
    <property type="molecule type" value="Genomic_DNA"/>
</dbReference>
<dbReference type="EMBL" id="CAJOBG010023503">
    <property type="protein sequence ID" value="CAF4333259.1"/>
    <property type="molecule type" value="Genomic_DNA"/>
</dbReference>
<dbReference type="Proteomes" id="UP000663866">
    <property type="component" value="Unassembled WGS sequence"/>
</dbReference>
<reference evidence="1" key="1">
    <citation type="submission" date="2021-02" db="EMBL/GenBank/DDBJ databases">
        <authorList>
            <person name="Nowell W R."/>
        </authorList>
    </citation>
    <scope>NUCLEOTIDE SEQUENCE</scope>
</reference>
<keyword evidence="3" id="KW-1185">Reference proteome</keyword>
<proteinExistence type="predicted"/>
<sequence length="20" mass="2385">MGNNHSVYTLFNNEIENLFK</sequence>
<feature type="non-terminal residue" evidence="1">
    <location>
        <position position="20"/>
    </location>
</feature>
<gene>
    <name evidence="2" type="ORF">GIL414_LOCUS64416</name>
    <name evidence="1" type="ORF">OVN521_LOCUS32376</name>
</gene>
<name>A0A820K1Z8_9BILA</name>
<dbReference type="AlphaFoldDB" id="A0A820K1Z8"/>
<organism evidence="1 3">
    <name type="scientific">Rotaria magnacalcarata</name>
    <dbReference type="NCBI Taxonomy" id="392030"/>
    <lineage>
        <taxon>Eukaryota</taxon>
        <taxon>Metazoa</taxon>
        <taxon>Spiralia</taxon>
        <taxon>Gnathifera</taxon>
        <taxon>Rotifera</taxon>
        <taxon>Eurotatoria</taxon>
        <taxon>Bdelloidea</taxon>
        <taxon>Philodinida</taxon>
        <taxon>Philodinidae</taxon>
        <taxon>Rotaria</taxon>
    </lineage>
</organism>
<evidence type="ECO:0000313" key="2">
    <source>
        <dbReference type="EMBL" id="CAF5139489.1"/>
    </source>
</evidence>